<dbReference type="OrthoDB" id="5590282at2759"/>
<reference evidence="1 2" key="1">
    <citation type="submission" date="2016-11" db="EMBL/GenBank/DDBJ databases">
        <title>The macronuclear genome of Stentor coeruleus: a giant cell with tiny introns.</title>
        <authorList>
            <person name="Slabodnick M."/>
            <person name="Ruby J.G."/>
            <person name="Reiff S.B."/>
            <person name="Swart E.C."/>
            <person name="Gosai S."/>
            <person name="Prabakaran S."/>
            <person name="Witkowska E."/>
            <person name="Larue G.E."/>
            <person name="Fisher S."/>
            <person name="Freeman R.M."/>
            <person name="Gunawardena J."/>
            <person name="Chu W."/>
            <person name="Stover N.A."/>
            <person name="Gregory B.D."/>
            <person name="Nowacki M."/>
            <person name="Derisi J."/>
            <person name="Roy S.W."/>
            <person name="Marshall W.F."/>
            <person name="Sood P."/>
        </authorList>
    </citation>
    <scope>NUCLEOTIDE SEQUENCE [LARGE SCALE GENOMIC DNA]</scope>
    <source>
        <strain evidence="1">WM001</strain>
    </source>
</reference>
<gene>
    <name evidence="1" type="ORF">SteCoe_7593</name>
</gene>
<protein>
    <submittedName>
        <fullName evidence="1">Uncharacterized protein</fullName>
    </submittedName>
</protein>
<dbReference type="SUPFAM" id="SSF47954">
    <property type="entry name" value="Cyclin-like"/>
    <property type="match status" value="1"/>
</dbReference>
<accession>A0A1R2CMA4</accession>
<dbReference type="EMBL" id="MPUH01000110">
    <property type="protein sequence ID" value="OMJ90105.1"/>
    <property type="molecule type" value="Genomic_DNA"/>
</dbReference>
<comment type="caution">
    <text evidence="1">The sequence shown here is derived from an EMBL/GenBank/DDBJ whole genome shotgun (WGS) entry which is preliminary data.</text>
</comment>
<dbReference type="Gene3D" id="1.10.472.10">
    <property type="entry name" value="Cyclin-like"/>
    <property type="match status" value="1"/>
</dbReference>
<evidence type="ECO:0000313" key="1">
    <source>
        <dbReference type="EMBL" id="OMJ90105.1"/>
    </source>
</evidence>
<name>A0A1R2CMA4_9CILI</name>
<dbReference type="InterPro" id="IPR036915">
    <property type="entry name" value="Cyclin-like_sf"/>
</dbReference>
<sequence>MSRCSTNGTDDPKNPTSITIRDWLMTQWDIYVQNELGDKSYAITLKDSKGYKKFTEIVQLIDASSLDIGYLKFRPRIITVCACYMIFI</sequence>
<dbReference type="Proteomes" id="UP000187209">
    <property type="component" value="Unassembled WGS sequence"/>
</dbReference>
<dbReference type="AlphaFoldDB" id="A0A1R2CMA4"/>
<organism evidence="1 2">
    <name type="scientific">Stentor coeruleus</name>
    <dbReference type="NCBI Taxonomy" id="5963"/>
    <lineage>
        <taxon>Eukaryota</taxon>
        <taxon>Sar</taxon>
        <taxon>Alveolata</taxon>
        <taxon>Ciliophora</taxon>
        <taxon>Postciliodesmatophora</taxon>
        <taxon>Heterotrichea</taxon>
        <taxon>Heterotrichida</taxon>
        <taxon>Stentoridae</taxon>
        <taxon>Stentor</taxon>
    </lineage>
</organism>
<evidence type="ECO:0000313" key="2">
    <source>
        <dbReference type="Proteomes" id="UP000187209"/>
    </source>
</evidence>
<proteinExistence type="predicted"/>
<keyword evidence="2" id="KW-1185">Reference proteome</keyword>